<dbReference type="PANTHER" id="PTHR36835:SF1">
    <property type="entry name" value="CYTOCHROME BO(3) UBIQUINOL OXIDASE SUBUNIT 4"/>
    <property type="match status" value="1"/>
</dbReference>
<evidence type="ECO:0000256" key="1">
    <source>
        <dbReference type="ARBA" id="ARBA00004651"/>
    </source>
</evidence>
<dbReference type="Proteomes" id="UP001055101">
    <property type="component" value="Unassembled WGS sequence"/>
</dbReference>
<evidence type="ECO:0000313" key="16">
    <source>
        <dbReference type="Proteomes" id="UP001055101"/>
    </source>
</evidence>
<evidence type="ECO:0000256" key="2">
    <source>
        <dbReference type="ARBA" id="ARBA00008079"/>
    </source>
</evidence>
<evidence type="ECO:0000256" key="14">
    <source>
        <dbReference type="SAM" id="Phobius"/>
    </source>
</evidence>
<comment type="function">
    <text evidence="9">Cytochrome bo(3) ubiquinol terminal oxidase is the component of the aerobic respiratory chain of E.coli that predominates when cells are grown at high aeration. Has proton pump activity across the membrane in addition to electron transfer, pumping 2 protons/electron.</text>
</comment>
<keyword evidence="7 14" id="KW-1133">Transmembrane helix</keyword>
<evidence type="ECO:0000256" key="12">
    <source>
        <dbReference type="ARBA" id="ARBA00031887"/>
    </source>
</evidence>
<keyword evidence="5" id="KW-1003">Cell membrane</keyword>
<evidence type="ECO:0000256" key="3">
    <source>
        <dbReference type="ARBA" id="ARBA00011700"/>
    </source>
</evidence>
<evidence type="ECO:0000256" key="13">
    <source>
        <dbReference type="ARBA" id="ARBA00032185"/>
    </source>
</evidence>
<evidence type="ECO:0000256" key="5">
    <source>
        <dbReference type="ARBA" id="ARBA00022475"/>
    </source>
</evidence>
<proteinExistence type="inferred from homology"/>
<evidence type="ECO:0000256" key="10">
    <source>
        <dbReference type="ARBA" id="ARBA00030071"/>
    </source>
</evidence>
<comment type="subcellular location">
    <subcellularLocation>
        <location evidence="1">Cell membrane</location>
        <topology evidence="1">Multi-pass membrane protein</topology>
    </subcellularLocation>
</comment>
<evidence type="ECO:0000256" key="8">
    <source>
        <dbReference type="ARBA" id="ARBA00023136"/>
    </source>
</evidence>
<gene>
    <name evidence="15" type="ORF">EKPJFOCH_2333</name>
</gene>
<feature type="transmembrane region" description="Helical" evidence="14">
    <location>
        <begin position="121"/>
        <end position="143"/>
    </location>
</feature>
<accession>A0ABQ4TNZ7</accession>
<evidence type="ECO:0000256" key="9">
    <source>
        <dbReference type="ARBA" id="ARBA00025694"/>
    </source>
</evidence>
<evidence type="ECO:0000256" key="4">
    <source>
        <dbReference type="ARBA" id="ARBA00014689"/>
    </source>
</evidence>
<evidence type="ECO:0000256" key="11">
    <source>
        <dbReference type="ARBA" id="ARBA00030211"/>
    </source>
</evidence>
<protein>
    <recommendedName>
        <fullName evidence="4">Cytochrome bo(3) ubiquinol oxidase subunit 4</fullName>
    </recommendedName>
    <alternativeName>
        <fullName evidence="13">Cytochrome o ubiquinol oxidase subunit 4</fullName>
    </alternativeName>
    <alternativeName>
        <fullName evidence="10">Oxidase bo(3) subunit 4</fullName>
    </alternativeName>
    <alternativeName>
        <fullName evidence="11">Ubiquinol oxidase polypeptide IV</fullName>
    </alternativeName>
    <alternativeName>
        <fullName evidence="12">Ubiquinol oxidase subunit 4</fullName>
    </alternativeName>
</protein>
<comment type="caution">
    <text evidence="15">The sequence shown here is derived from an EMBL/GenBank/DDBJ whole genome shotgun (WGS) entry which is preliminary data.</text>
</comment>
<feature type="transmembrane region" description="Helical" evidence="14">
    <location>
        <begin position="90"/>
        <end position="109"/>
    </location>
</feature>
<keyword evidence="6 14" id="KW-0812">Transmembrane</keyword>
<name>A0ABQ4TNZ7_9HYPH</name>
<evidence type="ECO:0000256" key="7">
    <source>
        <dbReference type="ARBA" id="ARBA00022989"/>
    </source>
</evidence>
<reference evidence="15" key="1">
    <citation type="journal article" date="2021" name="Front. Microbiol.">
        <title>Comprehensive Comparative Genomics and Phenotyping of Methylobacterium Species.</title>
        <authorList>
            <person name="Alessa O."/>
            <person name="Ogura Y."/>
            <person name="Fujitani Y."/>
            <person name="Takami H."/>
            <person name="Hayashi T."/>
            <person name="Sahin N."/>
            <person name="Tani A."/>
        </authorList>
    </citation>
    <scope>NUCLEOTIDE SEQUENCE</scope>
    <source>
        <strain evidence="15">DSM 23674</strain>
    </source>
</reference>
<feature type="transmembrane region" description="Helical" evidence="14">
    <location>
        <begin position="56"/>
        <end position="78"/>
    </location>
</feature>
<reference evidence="15" key="2">
    <citation type="submission" date="2021-08" db="EMBL/GenBank/DDBJ databases">
        <authorList>
            <person name="Tani A."/>
            <person name="Ola A."/>
            <person name="Ogura Y."/>
            <person name="Katsura K."/>
            <person name="Hayashi T."/>
        </authorList>
    </citation>
    <scope>NUCLEOTIDE SEQUENCE</scope>
    <source>
        <strain evidence="15">DSM 23674</strain>
    </source>
</reference>
<dbReference type="PANTHER" id="PTHR36835">
    <property type="entry name" value="CYTOCHROME BO(3) UBIQUINOL OXIDASE SUBUNIT 4"/>
    <property type="match status" value="1"/>
</dbReference>
<comment type="similarity">
    <text evidence="2">Belongs to the cytochrome c oxidase bacterial subunit 4 family.</text>
</comment>
<evidence type="ECO:0000256" key="6">
    <source>
        <dbReference type="ARBA" id="ARBA00022692"/>
    </source>
</evidence>
<evidence type="ECO:0000313" key="15">
    <source>
        <dbReference type="EMBL" id="GJE55837.1"/>
    </source>
</evidence>
<dbReference type="InterPro" id="IPR005171">
    <property type="entry name" value="Cyt_c_oxidase_su4_prok"/>
</dbReference>
<dbReference type="Pfam" id="PF03626">
    <property type="entry name" value="COX4_pro"/>
    <property type="match status" value="1"/>
</dbReference>
<organism evidence="15 16">
    <name type="scientific">Methylobacterium thuringiense</name>
    <dbReference type="NCBI Taxonomy" id="1003091"/>
    <lineage>
        <taxon>Bacteria</taxon>
        <taxon>Pseudomonadati</taxon>
        <taxon>Pseudomonadota</taxon>
        <taxon>Alphaproteobacteria</taxon>
        <taxon>Hyphomicrobiales</taxon>
        <taxon>Methylobacteriaceae</taxon>
        <taxon>Methylobacterium</taxon>
    </lineage>
</organism>
<sequence>MTTDRPSKAMTLLKLAGAAAVLGASKVLFREDKAATSGSVGDSPVEDRSQSRQSDLITYGVGYGLALLLTCLAFALVYWRWASGATALGLVYALALVQAIVHVRCFLHIDLKRSARDDLQLILFSTLIVLLMVGGTLVVLFNLRMRMM</sequence>
<keyword evidence="8 14" id="KW-0472">Membrane</keyword>
<dbReference type="RefSeq" id="WP_210245155.1">
    <property type="nucleotide sequence ID" value="NZ_BPRA01000010.1"/>
</dbReference>
<comment type="subunit">
    <text evidence="3">Heterooctamer of two A chains, two B chains, two C chains and two D chains.</text>
</comment>
<dbReference type="EMBL" id="BPRA01000010">
    <property type="protein sequence ID" value="GJE55837.1"/>
    <property type="molecule type" value="Genomic_DNA"/>
</dbReference>
<keyword evidence="16" id="KW-1185">Reference proteome</keyword>
<dbReference type="InterPro" id="IPR050968">
    <property type="entry name" value="Cytochrome_c_oxidase_bac_sub4"/>
</dbReference>